<evidence type="ECO:0000256" key="4">
    <source>
        <dbReference type="ARBA" id="ARBA00022679"/>
    </source>
</evidence>
<keyword evidence="7" id="KW-1185">Reference proteome</keyword>
<accession>A0ABV5XD55</accession>
<comment type="similarity">
    <text evidence="2">Belongs to the glycosyltransferase 2 family.</text>
</comment>
<sequence>MKNLSGVMVAILTFRREASLAVCVESVKASIEGAGVEAEIVVGENDPESTTPIYVADGIERLHLGFGGVSPARRALVDLARARDRRYIIFVDDDEYVDFDWLSNLLTCAADFDAGAVAGPVIPVGLPASELPLHTRVRHSTGTPVASAGAGNLLLDLKALNGLNFSDDWDLPGGEDTEFTLRMSAGGVRLLWCDEALAYEPVDEERRRDSWLFARYVNNGRILAVCQGQLGLPLLTVQIAKRALLVLASVTLIPAALISPRIKRVVLDNGARNIGWFSEQFGHRGSRMPRAQRLEVAR</sequence>
<reference evidence="6 7" key="1">
    <citation type="submission" date="2024-09" db="EMBL/GenBank/DDBJ databases">
        <authorList>
            <person name="Sun Q."/>
            <person name="Mori K."/>
        </authorList>
    </citation>
    <scope>NUCLEOTIDE SEQUENCE [LARGE SCALE GENOMIC DNA]</scope>
    <source>
        <strain evidence="6 7">JCM 11411</strain>
    </source>
</reference>
<dbReference type="Proteomes" id="UP001589587">
    <property type="component" value="Unassembled WGS sequence"/>
</dbReference>
<dbReference type="EMBL" id="JBHMAS010000018">
    <property type="protein sequence ID" value="MFB9779887.1"/>
    <property type="molecule type" value="Genomic_DNA"/>
</dbReference>
<keyword evidence="4 6" id="KW-0808">Transferase</keyword>
<dbReference type="EC" id="2.4.-.-" evidence="6"/>
<evidence type="ECO:0000256" key="3">
    <source>
        <dbReference type="ARBA" id="ARBA00022676"/>
    </source>
</evidence>
<dbReference type="PANTHER" id="PTHR43179:SF12">
    <property type="entry name" value="GALACTOFURANOSYLTRANSFERASE GLFT2"/>
    <property type="match status" value="1"/>
</dbReference>
<evidence type="ECO:0000313" key="6">
    <source>
        <dbReference type="EMBL" id="MFB9779887.1"/>
    </source>
</evidence>
<evidence type="ECO:0000256" key="1">
    <source>
        <dbReference type="ARBA" id="ARBA00004776"/>
    </source>
</evidence>
<dbReference type="InterPro" id="IPR001173">
    <property type="entry name" value="Glyco_trans_2-like"/>
</dbReference>
<protein>
    <submittedName>
        <fullName evidence="6">Glycosyltransferase family 2 protein</fullName>
        <ecNumber evidence="6">2.4.-.-</ecNumber>
    </submittedName>
</protein>
<evidence type="ECO:0000313" key="7">
    <source>
        <dbReference type="Proteomes" id="UP001589587"/>
    </source>
</evidence>
<name>A0ABV5XD55_9NOCA</name>
<organism evidence="6 7">
    <name type="scientific">Rhodococcus baikonurensis</name>
    <dbReference type="NCBI Taxonomy" id="172041"/>
    <lineage>
        <taxon>Bacteria</taxon>
        <taxon>Bacillati</taxon>
        <taxon>Actinomycetota</taxon>
        <taxon>Actinomycetes</taxon>
        <taxon>Mycobacteriales</taxon>
        <taxon>Nocardiaceae</taxon>
        <taxon>Rhodococcus</taxon>
        <taxon>Rhodococcus erythropolis group</taxon>
    </lineage>
</organism>
<dbReference type="Gene3D" id="3.90.550.10">
    <property type="entry name" value="Spore Coat Polysaccharide Biosynthesis Protein SpsA, Chain A"/>
    <property type="match status" value="1"/>
</dbReference>
<comment type="caution">
    <text evidence="6">The sequence shown here is derived from an EMBL/GenBank/DDBJ whole genome shotgun (WGS) entry which is preliminary data.</text>
</comment>
<evidence type="ECO:0000259" key="5">
    <source>
        <dbReference type="Pfam" id="PF00535"/>
    </source>
</evidence>
<evidence type="ECO:0000256" key="2">
    <source>
        <dbReference type="ARBA" id="ARBA00006739"/>
    </source>
</evidence>
<feature type="domain" description="Glycosyltransferase 2-like" evidence="5">
    <location>
        <begin position="9"/>
        <end position="136"/>
    </location>
</feature>
<dbReference type="InterPro" id="IPR029044">
    <property type="entry name" value="Nucleotide-diphossugar_trans"/>
</dbReference>
<dbReference type="PANTHER" id="PTHR43179">
    <property type="entry name" value="RHAMNOSYLTRANSFERASE WBBL"/>
    <property type="match status" value="1"/>
</dbReference>
<dbReference type="GO" id="GO:0016757">
    <property type="term" value="F:glycosyltransferase activity"/>
    <property type="evidence" value="ECO:0007669"/>
    <property type="project" value="UniProtKB-KW"/>
</dbReference>
<gene>
    <name evidence="6" type="ORF">ACFFQ6_09370</name>
</gene>
<dbReference type="CDD" id="cd00761">
    <property type="entry name" value="Glyco_tranf_GTA_type"/>
    <property type="match status" value="1"/>
</dbReference>
<dbReference type="Pfam" id="PF00535">
    <property type="entry name" value="Glycos_transf_2"/>
    <property type="match status" value="1"/>
</dbReference>
<dbReference type="SUPFAM" id="SSF53448">
    <property type="entry name" value="Nucleotide-diphospho-sugar transferases"/>
    <property type="match status" value="1"/>
</dbReference>
<keyword evidence="3 6" id="KW-0328">Glycosyltransferase</keyword>
<comment type="pathway">
    <text evidence="1">Cell wall biogenesis; cell wall polysaccharide biosynthesis.</text>
</comment>
<proteinExistence type="inferred from homology"/>
<dbReference type="RefSeq" id="WP_378374377.1">
    <property type="nucleotide sequence ID" value="NZ_JBHMAS010000018.1"/>
</dbReference>